<keyword evidence="3" id="KW-1185">Reference proteome</keyword>
<evidence type="ECO:0000256" key="1">
    <source>
        <dbReference type="SAM" id="MobiDB-lite"/>
    </source>
</evidence>
<sequence length="101" mass="11165">MGRKAKKSTKMEADNHDILFSGSAATVMLPIITQLTACLEGFEFTGRSRDREKGNKEHSSGTKPNVSHTPASNWEGGYWVLDFWVVALSAPEEHSLSIRKS</sequence>
<gene>
    <name evidence="2" type="ORF">L3X38_015101</name>
</gene>
<proteinExistence type="predicted"/>
<accession>A0AAD4WS45</accession>
<evidence type="ECO:0000313" key="3">
    <source>
        <dbReference type="Proteomes" id="UP001054821"/>
    </source>
</evidence>
<feature type="compositionally biased region" description="Basic and acidic residues" evidence="1">
    <location>
        <begin position="46"/>
        <end position="60"/>
    </location>
</feature>
<comment type="caution">
    <text evidence="2">The sequence shown here is derived from an EMBL/GenBank/DDBJ whole genome shotgun (WGS) entry which is preliminary data.</text>
</comment>
<organism evidence="2 3">
    <name type="scientific">Prunus dulcis</name>
    <name type="common">Almond</name>
    <name type="synonym">Amygdalus dulcis</name>
    <dbReference type="NCBI Taxonomy" id="3755"/>
    <lineage>
        <taxon>Eukaryota</taxon>
        <taxon>Viridiplantae</taxon>
        <taxon>Streptophyta</taxon>
        <taxon>Embryophyta</taxon>
        <taxon>Tracheophyta</taxon>
        <taxon>Spermatophyta</taxon>
        <taxon>Magnoliopsida</taxon>
        <taxon>eudicotyledons</taxon>
        <taxon>Gunneridae</taxon>
        <taxon>Pentapetalae</taxon>
        <taxon>rosids</taxon>
        <taxon>fabids</taxon>
        <taxon>Rosales</taxon>
        <taxon>Rosaceae</taxon>
        <taxon>Amygdaloideae</taxon>
        <taxon>Amygdaleae</taxon>
        <taxon>Prunus</taxon>
    </lineage>
</organism>
<feature type="compositionally biased region" description="Polar residues" evidence="1">
    <location>
        <begin position="61"/>
        <end position="72"/>
    </location>
</feature>
<evidence type="ECO:0000313" key="2">
    <source>
        <dbReference type="EMBL" id="KAI5347222.1"/>
    </source>
</evidence>
<dbReference type="EMBL" id="JAJFAZ020000002">
    <property type="protein sequence ID" value="KAI5347222.1"/>
    <property type="molecule type" value="Genomic_DNA"/>
</dbReference>
<feature type="region of interest" description="Disordered" evidence="1">
    <location>
        <begin position="46"/>
        <end position="72"/>
    </location>
</feature>
<protein>
    <submittedName>
        <fullName evidence="2">Uncharacterized protein</fullName>
    </submittedName>
</protein>
<dbReference type="AlphaFoldDB" id="A0AAD4WS45"/>
<reference evidence="2 3" key="1">
    <citation type="journal article" date="2022" name="G3 (Bethesda)">
        <title>Whole-genome sequence and methylome profiling of the almond [Prunus dulcis (Mill.) D.A. Webb] cultivar 'Nonpareil'.</title>
        <authorList>
            <person name="D'Amico-Willman K.M."/>
            <person name="Ouma W.Z."/>
            <person name="Meulia T."/>
            <person name="Sideli G.M."/>
            <person name="Gradziel T.M."/>
            <person name="Fresnedo-Ramirez J."/>
        </authorList>
    </citation>
    <scope>NUCLEOTIDE SEQUENCE [LARGE SCALE GENOMIC DNA]</scope>
    <source>
        <strain evidence="2">Clone GOH B32 T37-40</strain>
    </source>
</reference>
<dbReference type="Proteomes" id="UP001054821">
    <property type="component" value="Chromosome 2"/>
</dbReference>
<name>A0AAD4WS45_PRUDU</name>